<name>A0A0F7L6H3_9VIRU</name>
<reference evidence="1" key="1">
    <citation type="journal article" date="2015" name="Front. Microbiol.">
        <title>Combining genomic sequencing methods to explore viral diversity and reveal potential virus-host interactions.</title>
        <authorList>
            <person name="Chow C.E."/>
            <person name="Winget D.M."/>
            <person name="White R.A.III."/>
            <person name="Hallam S.J."/>
            <person name="Suttle C.A."/>
        </authorList>
    </citation>
    <scope>NUCLEOTIDE SEQUENCE</scope>
    <source>
        <strain evidence="1">Anoxic2_5</strain>
    </source>
</reference>
<sequence length="205" mass="21471">MSASRTMPSRCSYGGAERRSTSSVAIWVAFMLSSAIHSPNELRGWLLMSWAPGWGVVRCTGDRGASLQGLEHWLLSSTPCQPLKQSGAPTKGVFPAIATAAVLAAGQGWLLPGVQAPCHGIRAVQVLLNSQQAGGLVAKAVQFQPHPSQRPDDVVAFAGVLSPADGSNAYDRLSLQVETGRLVQLDTGHVVGHIPALEDGNDANS</sequence>
<reference evidence="1" key="2">
    <citation type="submission" date="2015-03" db="EMBL/GenBank/DDBJ databases">
        <authorList>
            <person name="Chow C.-E.T."/>
            <person name="Winget D.M."/>
            <person name="White R.A.III."/>
            <person name="Hallam S.J."/>
            <person name="Suttle C.A."/>
        </authorList>
    </citation>
    <scope>NUCLEOTIDE SEQUENCE</scope>
    <source>
        <strain evidence="1">Anoxic2_5</strain>
    </source>
</reference>
<organism evidence="1">
    <name type="scientific">uncultured marine virus</name>
    <dbReference type="NCBI Taxonomy" id="186617"/>
    <lineage>
        <taxon>Viruses</taxon>
        <taxon>environmental samples</taxon>
    </lineage>
</organism>
<proteinExistence type="predicted"/>
<protein>
    <submittedName>
        <fullName evidence="1">Uncharacterized protein</fullName>
    </submittedName>
</protein>
<evidence type="ECO:0000313" key="1">
    <source>
        <dbReference type="EMBL" id="AKH47082.1"/>
    </source>
</evidence>
<dbReference type="EMBL" id="KR029589">
    <property type="protein sequence ID" value="AKH47082.1"/>
    <property type="molecule type" value="Genomic_DNA"/>
</dbReference>
<accession>A0A0F7L6H3</accession>